<evidence type="ECO:0000313" key="3">
    <source>
        <dbReference type="Proteomes" id="UP000001519"/>
    </source>
</evidence>
<dbReference type="EMBL" id="CABD030014343">
    <property type="status" value="NOT_ANNOTATED_CDS"/>
    <property type="molecule type" value="Genomic_DNA"/>
</dbReference>
<protein>
    <submittedName>
        <fullName evidence="2">TATA-box binding protein associated factor, RNA polymerase I subunit B</fullName>
    </submittedName>
</protein>
<evidence type="ECO:0000259" key="1">
    <source>
        <dbReference type="Pfam" id="PF11781"/>
    </source>
</evidence>
<organism evidence="2 3">
    <name type="scientific">Gorilla gorilla gorilla</name>
    <name type="common">Western lowland gorilla</name>
    <dbReference type="NCBI Taxonomy" id="9595"/>
    <lineage>
        <taxon>Eukaryota</taxon>
        <taxon>Metazoa</taxon>
        <taxon>Chordata</taxon>
        <taxon>Craniata</taxon>
        <taxon>Vertebrata</taxon>
        <taxon>Euteleostomi</taxon>
        <taxon>Mammalia</taxon>
        <taxon>Eutheria</taxon>
        <taxon>Euarchontoglires</taxon>
        <taxon>Primates</taxon>
        <taxon>Haplorrhini</taxon>
        <taxon>Catarrhini</taxon>
        <taxon>Hominidae</taxon>
        <taxon>Gorilla</taxon>
    </lineage>
</organism>
<keyword evidence="3" id="KW-1185">Reference proteome</keyword>
<dbReference type="Proteomes" id="UP000001519">
    <property type="component" value="Chromosome 2A"/>
</dbReference>
<gene>
    <name evidence="2" type="primary">TAF1B</name>
</gene>
<sequence>MDLEEAEEFKERCTQCAAVSWGLTDEGKYYCTFCHNVTEYLTDYKVFGSIISFPPHLK</sequence>
<evidence type="ECO:0000313" key="2">
    <source>
        <dbReference type="Ensembl" id="ENSGGOP00000043822.1"/>
    </source>
</evidence>
<dbReference type="Ensembl" id="ENSGGOT00000051714.1">
    <property type="protein sequence ID" value="ENSGGOP00000043822.1"/>
    <property type="gene ID" value="ENSGGOG00000002685.3"/>
</dbReference>
<dbReference type="GeneTree" id="ENSGT00440000033827"/>
<proteinExistence type="predicted"/>
<dbReference type="EMBL" id="CABD030014342">
    <property type="status" value="NOT_ANNOTATED_CDS"/>
    <property type="molecule type" value="Genomic_DNA"/>
</dbReference>
<name>A0A2I2Z9H2_GORGO</name>
<accession>A0A2I2Z9H2</accession>
<reference evidence="3" key="1">
    <citation type="submission" date="2011-05" db="EMBL/GenBank/DDBJ databases">
        <title>Insights into the evolution of the great apes provided by the gorilla genome.</title>
        <authorList>
            <person name="Scally A."/>
        </authorList>
    </citation>
    <scope>NUCLEOTIDE SEQUENCE [LARGE SCALE GENOMIC DNA]</scope>
</reference>
<reference evidence="2 3" key="2">
    <citation type="journal article" date="2012" name="Nature">
        <title>Insights into hominid evolution from the gorilla genome sequence.</title>
        <authorList>
            <person name="Scally A."/>
            <person name="Dutheil J.Y."/>
            <person name="Hillier L.W."/>
            <person name="Jordan G.E."/>
            <person name="Goodhead I."/>
            <person name="Herrero J."/>
            <person name="Hobolth A."/>
            <person name="Lappalainen T."/>
            <person name="Mailund T."/>
            <person name="Marques-Bonet T."/>
            <person name="McCarthy S."/>
            <person name="Montgomery S.H."/>
            <person name="Schwalie P.C."/>
            <person name="Tang Y.A."/>
            <person name="Ward M.C."/>
            <person name="Xue Y."/>
            <person name="Yngvadottir B."/>
            <person name="Alkan C."/>
            <person name="Andersen L.N."/>
            <person name="Ayub Q."/>
            <person name="Ball E.V."/>
            <person name="Beal K."/>
            <person name="Bradley B.J."/>
            <person name="Chen Y."/>
            <person name="Clee C.M."/>
            <person name="Fitzgerald S."/>
            <person name="Graves T.A."/>
            <person name="Gu Y."/>
            <person name="Heath P."/>
            <person name="Heger A."/>
            <person name="Karakoc E."/>
            <person name="Kolb-Kokocinski A."/>
            <person name="Laird G.K."/>
            <person name="Lunter G."/>
            <person name="Meader S."/>
            <person name="Mort M."/>
            <person name="Mullikin J.C."/>
            <person name="Munch K."/>
            <person name="O'Connor T.D."/>
            <person name="Phillips A.D."/>
            <person name="Prado-Martinez J."/>
            <person name="Rogers A.S."/>
            <person name="Sajjadian S."/>
            <person name="Schmidt D."/>
            <person name="Shaw K."/>
            <person name="Simpson J.T."/>
            <person name="Stenson P.D."/>
            <person name="Turner D.J."/>
            <person name="Vigilant L."/>
            <person name="Vilella A.J."/>
            <person name="Whitener W."/>
            <person name="Zhu B."/>
            <person name="Cooper D.N."/>
            <person name="de Jong P."/>
            <person name="Dermitzakis E.T."/>
            <person name="Eichler E.E."/>
            <person name="Flicek P."/>
            <person name="Goldman N."/>
            <person name="Mundy N.I."/>
            <person name="Ning Z."/>
            <person name="Odom D.T."/>
            <person name="Ponting C.P."/>
            <person name="Quail M.A."/>
            <person name="Ryder O.A."/>
            <person name="Searle S.M."/>
            <person name="Warren W.C."/>
            <person name="Wilson R.K."/>
            <person name="Schierup M.H."/>
            <person name="Rogers J."/>
            <person name="Tyler-Smith C."/>
            <person name="Durbin R."/>
        </authorList>
    </citation>
    <scope>NUCLEOTIDE SEQUENCE [LARGE SCALE GENOMIC DNA]</scope>
</reference>
<feature type="domain" description="RRN7-type" evidence="1">
    <location>
        <begin position="7"/>
        <end position="39"/>
    </location>
</feature>
<reference evidence="2" key="3">
    <citation type="submission" date="2025-08" db="UniProtKB">
        <authorList>
            <consortium name="Ensembl"/>
        </authorList>
    </citation>
    <scope>IDENTIFICATION</scope>
</reference>
<dbReference type="InterPro" id="IPR021752">
    <property type="entry name" value="TF_Rrn7_Zf"/>
</dbReference>
<dbReference type="Bgee" id="ENSGGOG00000002685">
    <property type="expression patterns" value="Expressed in adult mammalian kidney and 6 other cell types or tissues"/>
</dbReference>
<dbReference type="AlphaFoldDB" id="A0A2I2Z9H2"/>
<dbReference type="Pfam" id="PF11781">
    <property type="entry name" value="Zn_ribbon_RRN7"/>
    <property type="match status" value="1"/>
</dbReference>
<reference evidence="2" key="4">
    <citation type="submission" date="2025-09" db="UniProtKB">
        <authorList>
            <consortium name="Ensembl"/>
        </authorList>
    </citation>
    <scope>IDENTIFICATION</scope>
</reference>